<name>A0A8H4N6N2_9PEZI</name>
<organism evidence="2 3">
    <name type="scientific">Botryosphaeria dothidea</name>
    <dbReference type="NCBI Taxonomy" id="55169"/>
    <lineage>
        <taxon>Eukaryota</taxon>
        <taxon>Fungi</taxon>
        <taxon>Dikarya</taxon>
        <taxon>Ascomycota</taxon>
        <taxon>Pezizomycotina</taxon>
        <taxon>Dothideomycetes</taxon>
        <taxon>Dothideomycetes incertae sedis</taxon>
        <taxon>Botryosphaeriales</taxon>
        <taxon>Botryosphaeriaceae</taxon>
        <taxon>Botryosphaeria</taxon>
    </lineage>
</organism>
<feature type="compositionally biased region" description="Acidic residues" evidence="1">
    <location>
        <begin position="94"/>
        <end position="104"/>
    </location>
</feature>
<evidence type="ECO:0000313" key="3">
    <source>
        <dbReference type="Proteomes" id="UP000572817"/>
    </source>
</evidence>
<dbReference type="Proteomes" id="UP000572817">
    <property type="component" value="Unassembled WGS sequence"/>
</dbReference>
<evidence type="ECO:0000256" key="1">
    <source>
        <dbReference type="SAM" id="MobiDB-lite"/>
    </source>
</evidence>
<reference evidence="2" key="1">
    <citation type="submission" date="2020-04" db="EMBL/GenBank/DDBJ databases">
        <title>Genome Assembly and Annotation of Botryosphaeria dothidea sdau 11-99, a Latent Pathogen of Apple Fruit Ring Rot in China.</title>
        <authorList>
            <person name="Yu C."/>
            <person name="Diao Y."/>
            <person name="Lu Q."/>
            <person name="Zhao J."/>
            <person name="Cui S."/>
            <person name="Peng C."/>
            <person name="He B."/>
            <person name="Liu H."/>
        </authorList>
    </citation>
    <scope>NUCLEOTIDE SEQUENCE [LARGE SCALE GENOMIC DNA]</scope>
    <source>
        <strain evidence="2">Sdau11-99</strain>
    </source>
</reference>
<keyword evidence="3" id="KW-1185">Reference proteome</keyword>
<evidence type="ECO:0008006" key="4">
    <source>
        <dbReference type="Google" id="ProtNLM"/>
    </source>
</evidence>
<feature type="compositionally biased region" description="Polar residues" evidence="1">
    <location>
        <begin position="70"/>
        <end position="82"/>
    </location>
</feature>
<accession>A0A8H4N6N2</accession>
<comment type="caution">
    <text evidence="2">The sequence shown here is derived from an EMBL/GenBank/DDBJ whole genome shotgun (WGS) entry which is preliminary data.</text>
</comment>
<proteinExistence type="predicted"/>
<gene>
    <name evidence="2" type="ORF">GTA08_BOTSDO07686</name>
</gene>
<protein>
    <recommendedName>
        <fullName evidence="4">Carbohydrate-binding module family 50 protein</fullName>
    </recommendedName>
</protein>
<dbReference type="EMBL" id="WWBZ02000051">
    <property type="protein sequence ID" value="KAF4304752.1"/>
    <property type="molecule type" value="Genomic_DNA"/>
</dbReference>
<dbReference type="AlphaFoldDB" id="A0A8H4N6N2"/>
<dbReference type="OrthoDB" id="2107166at2759"/>
<sequence>MSAKRWSSYDTDAYRLPSGMERVGYNDVTGRYTFRDSDGQEYTSASGSEYGKLEKVPAGWDGGPLLPRTPRTNSASSTSSGMKSPATDFSEILSELEEEREEEEKDKPKEKSKPLPFLVLGSVMSFKSKLKPRRPRGDSESSRSSSIWSKKEKDYL</sequence>
<evidence type="ECO:0000313" key="2">
    <source>
        <dbReference type="EMBL" id="KAF4304752.1"/>
    </source>
</evidence>
<feature type="region of interest" description="Disordered" evidence="1">
    <location>
        <begin position="32"/>
        <end position="156"/>
    </location>
</feature>